<dbReference type="AlphaFoldDB" id="A0A1Y1VD16"/>
<organism evidence="2 3">
    <name type="scientific">Piromyces finnis</name>
    <dbReference type="NCBI Taxonomy" id="1754191"/>
    <lineage>
        <taxon>Eukaryota</taxon>
        <taxon>Fungi</taxon>
        <taxon>Fungi incertae sedis</taxon>
        <taxon>Chytridiomycota</taxon>
        <taxon>Chytridiomycota incertae sedis</taxon>
        <taxon>Neocallimastigomycetes</taxon>
        <taxon>Neocallimastigales</taxon>
        <taxon>Neocallimastigaceae</taxon>
        <taxon>Piromyces</taxon>
    </lineage>
</organism>
<reference evidence="2 3" key="1">
    <citation type="submission" date="2016-08" db="EMBL/GenBank/DDBJ databases">
        <title>Genomes of anaerobic fungi encode conserved fungal cellulosomes for biomass hydrolysis.</title>
        <authorList>
            <consortium name="DOE Joint Genome Institute"/>
            <person name="Haitjema C.H."/>
            <person name="Gilmore S.P."/>
            <person name="Henske J.K."/>
            <person name="Solomon K.V."/>
            <person name="De Groot R."/>
            <person name="Kuo A."/>
            <person name="Mondo S.J."/>
            <person name="Salamov A.A."/>
            <person name="Labutti K."/>
            <person name="Zhao Z."/>
            <person name="Chiniquy J."/>
            <person name="Barry K."/>
            <person name="Brewer H.M."/>
            <person name="Purvine S.O."/>
            <person name="Wright A.T."/>
            <person name="Boxma B."/>
            <person name="Van Alen T."/>
            <person name="Hackstein J.H."/>
            <person name="Baker S.E."/>
            <person name="Grigoriev I.V."/>
            <person name="O'Malley M.A."/>
        </authorList>
    </citation>
    <scope>NUCLEOTIDE SEQUENCE [LARGE SCALE GENOMIC DNA]</scope>
    <source>
        <strain evidence="3">finn</strain>
    </source>
</reference>
<sequence>MGYFKDLLNKPMYAPFEQLAAIGTEYIAQTPYTLILKKSTAFLGKFEYKLKDSNNKRYFSNSNKTNKKIIYNSEEKPLFNFSTTPQSTVIIYEGKKNDRSIVSIEERVTPNGLHGKRFYVSYTNLLNNQTRAFDMNCDKRFCCGGIFYGQEEMGAPLVCRISQIPRSNRFKVEIQPGIDMALMFGLALIFLEKGKNYRLNKQR</sequence>
<reference evidence="2 3" key="2">
    <citation type="submission" date="2016-08" db="EMBL/GenBank/DDBJ databases">
        <title>Pervasive Adenine N6-methylation of Active Genes in Fungi.</title>
        <authorList>
            <consortium name="DOE Joint Genome Institute"/>
            <person name="Mondo S.J."/>
            <person name="Dannebaum R.O."/>
            <person name="Kuo R.C."/>
            <person name="Labutti K."/>
            <person name="Haridas S."/>
            <person name="Kuo A."/>
            <person name="Salamov A."/>
            <person name="Ahrendt S.R."/>
            <person name="Lipzen A."/>
            <person name="Sullivan W."/>
            <person name="Andreopoulos W.B."/>
            <person name="Clum A."/>
            <person name="Lindquist E."/>
            <person name="Daum C."/>
            <person name="Ramamoorthy G.K."/>
            <person name="Gryganskyi A."/>
            <person name="Culley D."/>
            <person name="Magnuson J.K."/>
            <person name="James T.Y."/>
            <person name="O'Malley M.A."/>
            <person name="Stajich J.E."/>
            <person name="Spatafora J.W."/>
            <person name="Visel A."/>
            <person name="Grigoriev I.V."/>
        </authorList>
    </citation>
    <scope>NUCLEOTIDE SEQUENCE [LARGE SCALE GENOMIC DNA]</scope>
    <source>
        <strain evidence="3">finn</strain>
    </source>
</reference>
<evidence type="ECO:0000256" key="1">
    <source>
        <dbReference type="ARBA" id="ARBA00005437"/>
    </source>
</evidence>
<comment type="similarity">
    <text evidence="1">Belongs to the LOR family.</text>
</comment>
<name>A0A1Y1VD16_9FUNG</name>
<proteinExistence type="inferred from homology"/>
<keyword evidence="3" id="KW-1185">Reference proteome</keyword>
<dbReference type="InterPro" id="IPR038595">
    <property type="entry name" value="LOR_sf"/>
</dbReference>
<dbReference type="SUPFAM" id="SSF54518">
    <property type="entry name" value="Tubby C-terminal domain-like"/>
    <property type="match status" value="1"/>
</dbReference>
<evidence type="ECO:0000313" key="2">
    <source>
        <dbReference type="EMBL" id="ORX52184.1"/>
    </source>
</evidence>
<dbReference type="EMBL" id="MCFH01000016">
    <property type="protein sequence ID" value="ORX52184.1"/>
    <property type="molecule type" value="Genomic_DNA"/>
</dbReference>
<gene>
    <name evidence="2" type="ORF">BCR36DRAFT_247387</name>
</gene>
<accession>A0A1Y1VD16</accession>
<comment type="caution">
    <text evidence="2">The sequence shown here is derived from an EMBL/GenBank/DDBJ whole genome shotgun (WGS) entry which is preliminary data.</text>
</comment>
<protein>
    <recommendedName>
        <fullName evidence="4">Tubby C-terminal domain-containing protein</fullName>
    </recommendedName>
</protein>
<dbReference type="Pfam" id="PF04525">
    <property type="entry name" value="LOR"/>
    <property type="match status" value="1"/>
</dbReference>
<dbReference type="Gene3D" id="2.40.160.200">
    <property type="entry name" value="LURP1-related"/>
    <property type="match status" value="1"/>
</dbReference>
<dbReference type="Proteomes" id="UP000193719">
    <property type="component" value="Unassembled WGS sequence"/>
</dbReference>
<dbReference type="InterPro" id="IPR007612">
    <property type="entry name" value="LOR"/>
</dbReference>
<dbReference type="OrthoDB" id="2136334at2759"/>
<feature type="non-terminal residue" evidence="2">
    <location>
        <position position="203"/>
    </location>
</feature>
<dbReference type="InterPro" id="IPR025659">
    <property type="entry name" value="Tubby-like_C"/>
</dbReference>
<evidence type="ECO:0000313" key="3">
    <source>
        <dbReference type="Proteomes" id="UP000193719"/>
    </source>
</evidence>
<evidence type="ECO:0008006" key="4">
    <source>
        <dbReference type="Google" id="ProtNLM"/>
    </source>
</evidence>